<feature type="domain" description="Conserved oligomeric complex COG6 N-terminal" evidence="12">
    <location>
        <begin position="179"/>
        <end position="289"/>
    </location>
</feature>
<feature type="compositionally biased region" description="Acidic residues" evidence="11">
    <location>
        <begin position="890"/>
        <end position="899"/>
    </location>
</feature>
<accession>A0AAV5QQ66</accession>
<evidence type="ECO:0000256" key="11">
    <source>
        <dbReference type="SAM" id="MobiDB-lite"/>
    </source>
</evidence>
<feature type="region of interest" description="Disordered" evidence="11">
    <location>
        <begin position="57"/>
        <end position="76"/>
    </location>
</feature>
<evidence type="ECO:0000256" key="4">
    <source>
        <dbReference type="ARBA" id="ARBA00022448"/>
    </source>
</evidence>
<dbReference type="InterPro" id="IPR010490">
    <property type="entry name" value="COG6"/>
</dbReference>
<comment type="caution">
    <text evidence="14">The sequence shown here is derived from an EMBL/GenBank/DDBJ whole genome shotgun (WGS) entry which is preliminary data.</text>
</comment>
<evidence type="ECO:0000256" key="6">
    <source>
        <dbReference type="ARBA" id="ARBA00023034"/>
    </source>
</evidence>
<evidence type="ECO:0000256" key="2">
    <source>
        <dbReference type="ARBA" id="ARBA00011023"/>
    </source>
</evidence>
<evidence type="ECO:0000256" key="3">
    <source>
        <dbReference type="ARBA" id="ARBA00020973"/>
    </source>
</evidence>
<evidence type="ECO:0000259" key="13">
    <source>
        <dbReference type="Pfam" id="PF20653"/>
    </source>
</evidence>
<dbReference type="GO" id="GO:0015031">
    <property type="term" value="P:protein transport"/>
    <property type="evidence" value="ECO:0007669"/>
    <property type="project" value="UniProtKB-KW"/>
</dbReference>
<evidence type="ECO:0000256" key="9">
    <source>
        <dbReference type="ARBA" id="ARBA00043873"/>
    </source>
</evidence>
<dbReference type="RefSeq" id="XP_064853998.1">
    <property type="nucleotide sequence ID" value="XM_064997926.1"/>
</dbReference>
<keyword evidence="15" id="KW-1185">Reference proteome</keyword>
<evidence type="ECO:0000256" key="1">
    <source>
        <dbReference type="ARBA" id="ARBA00004395"/>
    </source>
</evidence>
<comment type="similarity">
    <text evidence="2 10">Belongs to the COG6 family.</text>
</comment>
<dbReference type="InterPro" id="IPR048369">
    <property type="entry name" value="COG6_C"/>
</dbReference>
<evidence type="ECO:0000256" key="8">
    <source>
        <dbReference type="ARBA" id="ARBA00031348"/>
    </source>
</evidence>
<gene>
    <name evidence="14" type="ORF">DASC09_043270</name>
</gene>
<dbReference type="PANTHER" id="PTHR21506:SF0">
    <property type="entry name" value="CONSERVED OLIGOMERIC GOLGI COMPLEX SUBUNIT 6"/>
    <property type="match status" value="1"/>
</dbReference>
<dbReference type="GO" id="GO:0017119">
    <property type="term" value="C:Golgi transport complex"/>
    <property type="evidence" value="ECO:0007669"/>
    <property type="project" value="UniProtKB-UniRule"/>
</dbReference>
<comment type="subcellular location">
    <subcellularLocation>
        <location evidence="1 10">Golgi apparatus membrane</location>
        <topology evidence="1 10">Peripheral membrane protein</topology>
    </subcellularLocation>
</comment>
<sequence length="899" mass="102187">MDFIYDYDLDTSEAVSLPAPASPANISLSNINNSSPAFTEDFTKRLSSRFSILSSINAKSPDSCSSEPDSGEGLSNNQLADQFAKLSIDMIRQSEQELTNSPSLNAYASSSNIRKSTLSEKLFKILNNSSTLSSHLDDTTIKTSLQLLEAKNYLNSSNDSQIDEDYDLIIQPGILGTVSRRKLKINIQNEALLGSDNMLAKFEPIYNNLKKLDKDVENLNQINEKIIDELSTLDKFNEKNFKQSEKFNLSVLKDLKAQKDKILIKKHILMSFQKKFQLNEYEKFLLQSSKDIETNTQDYFQSFQKTKTIYDNCYLLLSMNNPKIGLGIMNEMKSLIDTALNNMNFFIKQNLSELNVLKKADFQVLKNCIYAITNSISKEDLYTPDNNQRLDIVEIIASNKYLKEMIHNFIDSKSKSVLAEFENIVRENERQMYSAIHDPMRFIGDMLASVHSLIVSEREILEFLCQPDEANETQIIIDQSIIDINDLENHILNNIIGVLNNPLKLRLEQTIRSQNDVSIISKLYDCLDLYKLMFSKQLRDESAIIDTLSDLQSLLQERTFSILHSKQNYIVNGSKGLLRQSIDDSDLQCPDWLIDYMNSIQDILKNFNNLGSSTNFMNLSDDLLIKLIDLLIDKPIEFVDQQISNSVQSLGTGSAKIVKINCLDLIMNKIMTINTLSLKYDEINDAIIEEVEQLTNIANEILLKETGLLEISDALNKVYPVEKFSEIEIAKRLRKPIDNPDKSVNYDIYQSLIYNNDERHSPALLFSPQNLQSVNGKIEMFIPDALSHPFFGNLSQISSPTIANEISESGFLQFVNFYRVVHTLVVIYLNNSSGQGSDFGDEVGDRLFGWNDIEIATLLGVEKAYMEQQMPDPQEDEDRISSIGERDLDSNDIIEDGDI</sequence>
<dbReference type="AlphaFoldDB" id="A0AAV5QQ66"/>
<evidence type="ECO:0000313" key="14">
    <source>
        <dbReference type="EMBL" id="GMM37002.1"/>
    </source>
</evidence>
<protein>
    <recommendedName>
        <fullName evidence="3 10">Conserved oligomeric Golgi complex subunit 6</fullName>
        <shortName evidence="10">COG complex subunit 6</shortName>
    </recommendedName>
    <alternativeName>
        <fullName evidence="8 10">Component of oligomeric Golgi complex 6</fullName>
    </alternativeName>
</protein>
<keyword evidence="5 10" id="KW-0653">Protein transport</keyword>
<reference evidence="14 15" key="1">
    <citation type="journal article" date="2023" name="Elife">
        <title>Identification of key yeast species and microbe-microbe interactions impacting larval growth of Drosophila in the wild.</title>
        <authorList>
            <person name="Mure A."/>
            <person name="Sugiura Y."/>
            <person name="Maeda R."/>
            <person name="Honda K."/>
            <person name="Sakurai N."/>
            <person name="Takahashi Y."/>
            <person name="Watada M."/>
            <person name="Katoh T."/>
            <person name="Gotoh A."/>
            <person name="Gotoh Y."/>
            <person name="Taniguchi I."/>
            <person name="Nakamura K."/>
            <person name="Hayashi T."/>
            <person name="Katayama T."/>
            <person name="Uemura T."/>
            <person name="Hattori Y."/>
        </authorList>
    </citation>
    <scope>NUCLEOTIDE SEQUENCE [LARGE SCALE GENOMIC DNA]</scope>
    <source>
        <strain evidence="14 15">SC-9</strain>
    </source>
</reference>
<keyword evidence="6 10" id="KW-0333">Golgi apparatus</keyword>
<dbReference type="SMART" id="SM01087">
    <property type="entry name" value="COG6"/>
    <property type="match status" value="1"/>
</dbReference>
<evidence type="ECO:0000259" key="12">
    <source>
        <dbReference type="Pfam" id="PF06419"/>
    </source>
</evidence>
<evidence type="ECO:0000256" key="7">
    <source>
        <dbReference type="ARBA" id="ARBA00023136"/>
    </source>
</evidence>
<keyword evidence="4 10" id="KW-0813">Transport</keyword>
<dbReference type="Pfam" id="PF20653">
    <property type="entry name" value="COG6_C"/>
    <property type="match status" value="1"/>
</dbReference>
<comment type="function">
    <text evidence="10">Acts as component of the peripheral membrane COG complex that is involved in intra-Golgi protein trafficking. COG is located at the cis-Golgi, and regulates tethering of retrograde intra-Golgi vesicles and possibly a number of other membrane trafficking events.</text>
</comment>
<dbReference type="EMBL" id="BTFZ01000011">
    <property type="protein sequence ID" value="GMM37002.1"/>
    <property type="molecule type" value="Genomic_DNA"/>
</dbReference>
<dbReference type="GO" id="GO:0000139">
    <property type="term" value="C:Golgi membrane"/>
    <property type="evidence" value="ECO:0007669"/>
    <property type="project" value="UniProtKB-SubCell"/>
</dbReference>
<dbReference type="GeneID" id="90074977"/>
<name>A0AAV5QQ66_9ASCO</name>
<dbReference type="InterPro" id="IPR048368">
    <property type="entry name" value="COG6_N"/>
</dbReference>
<comment type="subunit">
    <text evidence="10">Component of the conserved oligomeric Golgi complex.</text>
</comment>
<dbReference type="Pfam" id="PF06419">
    <property type="entry name" value="COG6_N"/>
    <property type="match status" value="1"/>
</dbReference>
<evidence type="ECO:0000313" key="15">
    <source>
        <dbReference type="Proteomes" id="UP001360560"/>
    </source>
</evidence>
<comment type="function">
    <text evidence="9">Acts as a component of the peripheral membrane COG complex that is involved in intra-Golgi protein trafficking. COG is located at the cis-Golgi, and regulates tethering of retrograde intra-Golgi vesicles and possibly a number of other membrane trafficking events.</text>
</comment>
<dbReference type="PANTHER" id="PTHR21506">
    <property type="entry name" value="COMPONENT OF OLIGOMERIC GOLGI COMPLEX 6"/>
    <property type="match status" value="1"/>
</dbReference>
<proteinExistence type="inferred from homology"/>
<keyword evidence="7 10" id="KW-0472">Membrane</keyword>
<feature type="region of interest" description="Disordered" evidence="11">
    <location>
        <begin position="868"/>
        <end position="899"/>
    </location>
</feature>
<evidence type="ECO:0000256" key="5">
    <source>
        <dbReference type="ARBA" id="ARBA00022927"/>
    </source>
</evidence>
<evidence type="ECO:0000256" key="10">
    <source>
        <dbReference type="RuleBase" id="RU365075"/>
    </source>
</evidence>
<organism evidence="14 15">
    <name type="scientific">Saccharomycopsis crataegensis</name>
    <dbReference type="NCBI Taxonomy" id="43959"/>
    <lineage>
        <taxon>Eukaryota</taxon>
        <taxon>Fungi</taxon>
        <taxon>Dikarya</taxon>
        <taxon>Ascomycota</taxon>
        <taxon>Saccharomycotina</taxon>
        <taxon>Saccharomycetes</taxon>
        <taxon>Saccharomycopsidaceae</taxon>
        <taxon>Saccharomycopsis</taxon>
    </lineage>
</organism>
<dbReference type="GO" id="GO:0006891">
    <property type="term" value="P:intra-Golgi vesicle-mediated transport"/>
    <property type="evidence" value="ECO:0007669"/>
    <property type="project" value="UniProtKB-UniRule"/>
</dbReference>
<dbReference type="Proteomes" id="UP001360560">
    <property type="component" value="Unassembled WGS sequence"/>
</dbReference>
<feature type="domain" description="Conserved Oligomeric Golgi complex subunit 6 C-terminal" evidence="13">
    <location>
        <begin position="323"/>
        <end position="859"/>
    </location>
</feature>